<dbReference type="STRING" id="188477.A0A3S0Z469"/>
<keyword evidence="1" id="KW-1015">Disulfide bond</keyword>
<name>A0A3S0Z469_ELYCH</name>
<dbReference type="AlphaFoldDB" id="A0A3S0Z469"/>
<dbReference type="PROSITE" id="PS00514">
    <property type="entry name" value="FIBRINOGEN_C_1"/>
    <property type="match status" value="1"/>
</dbReference>
<dbReference type="Proteomes" id="UP000271974">
    <property type="component" value="Unassembled WGS sequence"/>
</dbReference>
<evidence type="ECO:0000313" key="5">
    <source>
        <dbReference type="Proteomes" id="UP000271974"/>
    </source>
</evidence>
<dbReference type="InterPro" id="IPR002181">
    <property type="entry name" value="Fibrinogen_a/b/g_C_dom"/>
</dbReference>
<reference evidence="4 5" key="1">
    <citation type="submission" date="2019-01" db="EMBL/GenBank/DDBJ databases">
        <title>A draft genome assembly of the solar-powered sea slug Elysia chlorotica.</title>
        <authorList>
            <person name="Cai H."/>
            <person name="Li Q."/>
            <person name="Fang X."/>
            <person name="Li J."/>
            <person name="Curtis N.E."/>
            <person name="Altenburger A."/>
            <person name="Shibata T."/>
            <person name="Feng M."/>
            <person name="Maeda T."/>
            <person name="Schwartz J.A."/>
            <person name="Shigenobu S."/>
            <person name="Lundholm N."/>
            <person name="Nishiyama T."/>
            <person name="Yang H."/>
            <person name="Hasebe M."/>
            <person name="Li S."/>
            <person name="Pierce S.K."/>
            <person name="Wang J."/>
        </authorList>
    </citation>
    <scope>NUCLEOTIDE SEQUENCE [LARGE SCALE GENOMIC DNA]</scope>
    <source>
        <strain evidence="4">EC2010</strain>
        <tissue evidence="4">Whole organism of an adult</tissue>
    </source>
</reference>
<dbReference type="PROSITE" id="PS51406">
    <property type="entry name" value="FIBRINOGEN_C_2"/>
    <property type="match status" value="1"/>
</dbReference>
<proteinExistence type="predicted"/>
<dbReference type="InterPro" id="IPR036056">
    <property type="entry name" value="Fibrinogen-like_C"/>
</dbReference>
<feature type="coiled-coil region" evidence="2">
    <location>
        <begin position="8"/>
        <end position="76"/>
    </location>
</feature>
<comment type="caution">
    <text evidence="4">The sequence shown here is derived from an EMBL/GenBank/DDBJ whole genome shotgun (WGS) entry which is preliminary data.</text>
</comment>
<evidence type="ECO:0000259" key="3">
    <source>
        <dbReference type="PROSITE" id="PS51406"/>
    </source>
</evidence>
<dbReference type="GO" id="GO:0005615">
    <property type="term" value="C:extracellular space"/>
    <property type="evidence" value="ECO:0007669"/>
    <property type="project" value="TreeGrafter"/>
</dbReference>
<dbReference type="InterPro" id="IPR050373">
    <property type="entry name" value="Fibrinogen_C-term_domain"/>
</dbReference>
<sequence>MEAKMNNTDRLDVKLETMELKIESLEAKINNIDRLDVKLETMEPKIESLEAKMNNIDRLDVKLETMSAKINNTNQMDGTLETIEAKIQSLEDSLSDKFAGTKKEMGETMTGITILTDKIEGQFSFIKGLMENRRQKLQLNLEESASKTLNAFQSVAKNLNNTILEKFKSAFIELFSLKSCKKNGTVLYPSSAQYTVIYNSEILGLETPLLCDTVTDGGGWIVIQRRYTREVDFYRNWASYKAGFGSLDNEFWLGNDNIHAITSTGRYELRVEIKFRGESKFANYGTFSIDGEEEKYKLHVGSYSGTAGDSLKYHNGQNFSTFDQDNDLGPIGNCAKRYYGAWWYKYCHQSSLNGNLGPYNTKDLIWLGTTGSENAEFSEMKIRRLNE</sequence>
<evidence type="ECO:0000256" key="2">
    <source>
        <dbReference type="SAM" id="Coils"/>
    </source>
</evidence>
<dbReference type="Gene3D" id="3.90.215.10">
    <property type="entry name" value="Gamma Fibrinogen, chain A, domain 1"/>
    <property type="match status" value="1"/>
</dbReference>
<protein>
    <recommendedName>
        <fullName evidence="3">Fibrinogen C-terminal domain-containing protein</fullName>
    </recommendedName>
</protein>
<dbReference type="InterPro" id="IPR020837">
    <property type="entry name" value="Fibrinogen_CS"/>
</dbReference>
<dbReference type="CDD" id="cd00087">
    <property type="entry name" value="FReD"/>
    <property type="match status" value="1"/>
</dbReference>
<keyword evidence="5" id="KW-1185">Reference proteome</keyword>
<dbReference type="InterPro" id="IPR014716">
    <property type="entry name" value="Fibrinogen_a/b/g_C_1"/>
</dbReference>
<dbReference type="OrthoDB" id="6345539at2759"/>
<accession>A0A3S0Z469</accession>
<dbReference type="SUPFAM" id="SSF56496">
    <property type="entry name" value="Fibrinogen C-terminal domain-like"/>
    <property type="match status" value="1"/>
</dbReference>
<keyword evidence="2" id="KW-0175">Coiled coil</keyword>
<dbReference type="EMBL" id="RQTK01001444">
    <property type="protein sequence ID" value="RUS70299.1"/>
    <property type="molecule type" value="Genomic_DNA"/>
</dbReference>
<gene>
    <name evidence="4" type="ORF">EGW08_021938</name>
</gene>
<dbReference type="SMART" id="SM00186">
    <property type="entry name" value="FBG"/>
    <property type="match status" value="1"/>
</dbReference>
<evidence type="ECO:0000256" key="1">
    <source>
        <dbReference type="ARBA" id="ARBA00023157"/>
    </source>
</evidence>
<dbReference type="PANTHER" id="PTHR19143">
    <property type="entry name" value="FIBRINOGEN/TENASCIN/ANGIOPOEITIN"/>
    <property type="match status" value="1"/>
</dbReference>
<organism evidence="4 5">
    <name type="scientific">Elysia chlorotica</name>
    <name type="common">Eastern emerald elysia</name>
    <name type="synonym">Sea slug</name>
    <dbReference type="NCBI Taxonomy" id="188477"/>
    <lineage>
        <taxon>Eukaryota</taxon>
        <taxon>Metazoa</taxon>
        <taxon>Spiralia</taxon>
        <taxon>Lophotrochozoa</taxon>
        <taxon>Mollusca</taxon>
        <taxon>Gastropoda</taxon>
        <taxon>Heterobranchia</taxon>
        <taxon>Euthyneura</taxon>
        <taxon>Panpulmonata</taxon>
        <taxon>Sacoglossa</taxon>
        <taxon>Placobranchoidea</taxon>
        <taxon>Plakobranchidae</taxon>
        <taxon>Elysia</taxon>
    </lineage>
</organism>
<dbReference type="Pfam" id="PF00147">
    <property type="entry name" value="Fibrinogen_C"/>
    <property type="match status" value="1"/>
</dbReference>
<dbReference type="Gene3D" id="1.20.1270.70">
    <property type="entry name" value="Designed single chain three-helix bundle"/>
    <property type="match status" value="1"/>
</dbReference>
<feature type="domain" description="Fibrinogen C-terminal" evidence="3">
    <location>
        <begin position="171"/>
        <end position="386"/>
    </location>
</feature>
<evidence type="ECO:0000313" key="4">
    <source>
        <dbReference type="EMBL" id="RUS70299.1"/>
    </source>
</evidence>